<keyword evidence="2" id="KW-0812">Transmembrane</keyword>
<evidence type="ECO:0000313" key="4">
    <source>
        <dbReference type="EMBL" id="MFD2839825.1"/>
    </source>
</evidence>
<sequence>MATENNGDGTEINDDSAVSSSGSTSSGFAAPSGAGQAGTQGSGAQGAPQYGQPAPQYGQYAPPSSGAPAQGGPAYGQPAPPSGAPTPQYGQPAPQYGQQTPQYGQPQYGQTPQYGAPQGAPGPQYGAPPQGGSPYGPPPTGFQNFNASFKPGIIPLRPLSLGEIYDGAFGAIRKAPGTLLGLTSLIVGFFVALAVIVGYVIAPWLTSTSLGNEFNYVLRELDTVYGGGAANTLSIAMLISLVVPIATIFATAVVVVAVGNLVVSSKVSASETWMRVSKRLGGIIGVSIMVSVVPGIVYFGVFVLLIFMMSAFDFAGGAVLLGVVGMIAATIYFLYLQMRWIFAAAVLVLEERKVIDSMKRSFQVSKGSFWRIVGYYLLTNIILSLAVGMVSGVIEVIATAALGLDTLLVTWYGLIVYALIQTLTMTVTVGALSAVVTLLYVDIRMRREGLDIELIAAAQKQ</sequence>
<feature type="compositionally biased region" description="Low complexity" evidence="1">
    <location>
        <begin position="85"/>
        <end position="132"/>
    </location>
</feature>
<accession>A0ABW5XBK8</accession>
<evidence type="ECO:0000259" key="3">
    <source>
        <dbReference type="Pfam" id="PF10110"/>
    </source>
</evidence>
<feature type="transmembrane region" description="Helical" evidence="2">
    <location>
        <begin position="314"/>
        <end position="335"/>
    </location>
</feature>
<feature type="transmembrane region" description="Helical" evidence="2">
    <location>
        <begin position="179"/>
        <end position="202"/>
    </location>
</feature>
<feature type="compositionally biased region" description="Low complexity" evidence="1">
    <location>
        <begin position="16"/>
        <end position="34"/>
    </location>
</feature>
<dbReference type="InterPro" id="IPR018476">
    <property type="entry name" value="GlyceroP-diester-Pdiesterase_M"/>
</dbReference>
<comment type="caution">
    <text evidence="4">The sequence shown here is derived from an EMBL/GenBank/DDBJ whole genome shotgun (WGS) entry which is preliminary data.</text>
</comment>
<proteinExistence type="predicted"/>
<keyword evidence="2" id="KW-0472">Membrane</keyword>
<feature type="transmembrane region" description="Helical" evidence="2">
    <location>
        <begin position="369"/>
        <end position="394"/>
    </location>
</feature>
<evidence type="ECO:0000256" key="1">
    <source>
        <dbReference type="SAM" id="MobiDB-lite"/>
    </source>
</evidence>
<feature type="domain" description="Glycerophosphoryl diester phosphodiesterase membrane" evidence="3">
    <location>
        <begin position="323"/>
        <end position="440"/>
    </location>
</feature>
<dbReference type="Pfam" id="PF10110">
    <property type="entry name" value="GPDPase_memb"/>
    <property type="match status" value="1"/>
</dbReference>
<name>A0ABW5XBK8_9MICO</name>
<dbReference type="EMBL" id="JBHUOP010000002">
    <property type="protein sequence ID" value="MFD2839825.1"/>
    <property type="molecule type" value="Genomic_DNA"/>
</dbReference>
<feature type="transmembrane region" description="Helical" evidence="2">
    <location>
        <begin position="283"/>
        <end position="308"/>
    </location>
</feature>
<feature type="region of interest" description="Disordered" evidence="1">
    <location>
        <begin position="1"/>
        <end position="142"/>
    </location>
</feature>
<feature type="transmembrane region" description="Helical" evidence="2">
    <location>
        <begin position="414"/>
        <end position="441"/>
    </location>
</feature>
<gene>
    <name evidence="4" type="ORF">ACFSYH_04485</name>
</gene>
<protein>
    <submittedName>
        <fullName evidence="4">Glycerophosphoryl diester phosphodiesterase membrane domain-containing protein</fullName>
    </submittedName>
</protein>
<reference evidence="5" key="1">
    <citation type="journal article" date="2019" name="Int. J. Syst. Evol. Microbiol.">
        <title>The Global Catalogue of Microorganisms (GCM) 10K type strain sequencing project: providing services to taxonomists for standard genome sequencing and annotation.</title>
        <authorList>
            <consortium name="The Broad Institute Genomics Platform"/>
            <consortium name="The Broad Institute Genome Sequencing Center for Infectious Disease"/>
            <person name="Wu L."/>
            <person name="Ma J."/>
        </authorList>
    </citation>
    <scope>NUCLEOTIDE SEQUENCE [LARGE SCALE GENOMIC DNA]</scope>
    <source>
        <strain evidence="5">KCTC 33576</strain>
    </source>
</reference>
<feature type="compositionally biased region" description="Gly residues" evidence="1">
    <location>
        <begin position="35"/>
        <end position="44"/>
    </location>
</feature>
<feature type="transmembrane region" description="Helical" evidence="2">
    <location>
        <begin position="235"/>
        <end position="263"/>
    </location>
</feature>
<keyword evidence="5" id="KW-1185">Reference proteome</keyword>
<organism evidence="4 5">
    <name type="scientific">Populibacterium corticicola</name>
    <dbReference type="NCBI Taxonomy" id="1812826"/>
    <lineage>
        <taxon>Bacteria</taxon>
        <taxon>Bacillati</taxon>
        <taxon>Actinomycetota</taxon>
        <taxon>Actinomycetes</taxon>
        <taxon>Micrococcales</taxon>
        <taxon>Jonesiaceae</taxon>
        <taxon>Populibacterium</taxon>
    </lineage>
</organism>
<dbReference type="Proteomes" id="UP001597391">
    <property type="component" value="Unassembled WGS sequence"/>
</dbReference>
<feature type="compositionally biased region" description="Low complexity" evidence="1">
    <location>
        <begin position="45"/>
        <end position="77"/>
    </location>
</feature>
<keyword evidence="2" id="KW-1133">Transmembrane helix</keyword>
<dbReference type="RefSeq" id="WP_377465389.1">
    <property type="nucleotide sequence ID" value="NZ_JBHUOP010000002.1"/>
</dbReference>
<evidence type="ECO:0000313" key="5">
    <source>
        <dbReference type="Proteomes" id="UP001597391"/>
    </source>
</evidence>
<evidence type="ECO:0000256" key="2">
    <source>
        <dbReference type="SAM" id="Phobius"/>
    </source>
</evidence>